<proteinExistence type="predicted"/>
<dbReference type="EMBL" id="UINC01083464">
    <property type="protein sequence ID" value="SVC29202.1"/>
    <property type="molecule type" value="Genomic_DNA"/>
</dbReference>
<evidence type="ECO:0000313" key="1">
    <source>
        <dbReference type="EMBL" id="SVC29202.1"/>
    </source>
</evidence>
<feature type="non-terminal residue" evidence="1">
    <location>
        <position position="1"/>
    </location>
</feature>
<name>A0A382L1K9_9ZZZZ</name>
<organism evidence="1">
    <name type="scientific">marine metagenome</name>
    <dbReference type="NCBI Taxonomy" id="408172"/>
    <lineage>
        <taxon>unclassified sequences</taxon>
        <taxon>metagenomes</taxon>
        <taxon>ecological metagenomes</taxon>
    </lineage>
</organism>
<gene>
    <name evidence="1" type="ORF">METZ01_LOCUS282056</name>
</gene>
<sequence length="119" mass="12427">LNSPGLESDPGTILIHSSAELTFQVAVDSTAAAAPVEPVVSDKIPWTPGNPACWDDKAYPYQPNESNAAFANSAWVVGECRGTEISANATQEKCDEWASQGTVYLGTGTQGLGVIIACK</sequence>
<protein>
    <submittedName>
        <fullName evidence="1">Uncharacterized protein</fullName>
    </submittedName>
</protein>
<dbReference type="AlphaFoldDB" id="A0A382L1K9"/>
<reference evidence="1" key="1">
    <citation type="submission" date="2018-05" db="EMBL/GenBank/DDBJ databases">
        <authorList>
            <person name="Lanie J.A."/>
            <person name="Ng W.-L."/>
            <person name="Kazmierczak K.M."/>
            <person name="Andrzejewski T.M."/>
            <person name="Davidsen T.M."/>
            <person name="Wayne K.J."/>
            <person name="Tettelin H."/>
            <person name="Glass J.I."/>
            <person name="Rusch D."/>
            <person name="Podicherti R."/>
            <person name="Tsui H.-C.T."/>
            <person name="Winkler M.E."/>
        </authorList>
    </citation>
    <scope>NUCLEOTIDE SEQUENCE</scope>
</reference>
<accession>A0A382L1K9</accession>